<proteinExistence type="inferred from homology"/>
<dbReference type="OrthoDB" id="9801699at2"/>
<comment type="cofactor">
    <cofactor evidence="1">
        <name>FAD</name>
        <dbReference type="ChEBI" id="CHEBI:57692"/>
    </cofactor>
</comment>
<reference evidence="7" key="1">
    <citation type="journal article" date="2014" name="Int. J. Syst. Evol. Microbiol.">
        <title>Complete genome sequence of Corynebacterium casei LMG S-19264T (=DSM 44701T), isolated from a smear-ripened cheese.</title>
        <authorList>
            <consortium name="US DOE Joint Genome Institute (JGI-PGF)"/>
            <person name="Walter F."/>
            <person name="Albersmeier A."/>
            <person name="Kalinowski J."/>
            <person name="Ruckert C."/>
        </authorList>
    </citation>
    <scope>NUCLEOTIDE SEQUENCE</scope>
    <source>
        <strain evidence="7">CGMCC 1.12426</strain>
    </source>
</reference>
<dbReference type="PANTHER" id="PTHR43104:SF4">
    <property type="entry name" value="L-2-HYDROXYGLUTARATE DEHYDROGENASE, MITOCHONDRIAL"/>
    <property type="match status" value="1"/>
</dbReference>
<evidence type="ECO:0000259" key="6">
    <source>
        <dbReference type="Pfam" id="PF01266"/>
    </source>
</evidence>
<reference evidence="7" key="2">
    <citation type="submission" date="2020-09" db="EMBL/GenBank/DDBJ databases">
        <authorList>
            <person name="Sun Q."/>
            <person name="Zhou Y."/>
        </authorList>
    </citation>
    <scope>NUCLEOTIDE SEQUENCE</scope>
    <source>
        <strain evidence="7">CGMCC 1.12426</strain>
    </source>
</reference>
<dbReference type="Pfam" id="PF01266">
    <property type="entry name" value="DAO"/>
    <property type="match status" value="1"/>
</dbReference>
<gene>
    <name evidence="7" type="ORF">GCM10011316_33710</name>
</gene>
<keyword evidence="3" id="KW-0274">FAD</keyword>
<dbReference type="Gene3D" id="3.30.9.10">
    <property type="entry name" value="D-Amino Acid Oxidase, subunit A, domain 2"/>
    <property type="match status" value="1"/>
</dbReference>
<dbReference type="AlphaFoldDB" id="A0A916X232"/>
<evidence type="ECO:0000256" key="5">
    <source>
        <dbReference type="ARBA" id="ARBA00037941"/>
    </source>
</evidence>
<comment type="similarity">
    <text evidence="5">Belongs to the L2HGDH family.</text>
</comment>
<protein>
    <submittedName>
        <fullName evidence="7">Dehydrogenase</fullName>
    </submittedName>
</protein>
<keyword evidence="8" id="KW-1185">Reference proteome</keyword>
<dbReference type="EMBL" id="BMFA01000011">
    <property type="protein sequence ID" value="GGB58919.1"/>
    <property type="molecule type" value="Genomic_DNA"/>
</dbReference>
<evidence type="ECO:0000256" key="1">
    <source>
        <dbReference type="ARBA" id="ARBA00001974"/>
    </source>
</evidence>
<accession>A0A916X232</accession>
<evidence type="ECO:0000256" key="2">
    <source>
        <dbReference type="ARBA" id="ARBA00022630"/>
    </source>
</evidence>
<comment type="caution">
    <text evidence="7">The sequence shown here is derived from an EMBL/GenBank/DDBJ whole genome shotgun (WGS) entry which is preliminary data.</text>
</comment>
<feature type="domain" description="FAD dependent oxidoreductase" evidence="6">
    <location>
        <begin position="6"/>
        <end position="362"/>
    </location>
</feature>
<evidence type="ECO:0000313" key="7">
    <source>
        <dbReference type="EMBL" id="GGB58919.1"/>
    </source>
</evidence>
<evidence type="ECO:0000256" key="4">
    <source>
        <dbReference type="ARBA" id="ARBA00023002"/>
    </source>
</evidence>
<dbReference type="GO" id="GO:0047545">
    <property type="term" value="F:(S)-2-hydroxyglutarate dehydrogenase activity"/>
    <property type="evidence" value="ECO:0007669"/>
    <property type="project" value="TreeGrafter"/>
</dbReference>
<dbReference type="Gene3D" id="3.50.50.60">
    <property type="entry name" value="FAD/NAD(P)-binding domain"/>
    <property type="match status" value="1"/>
</dbReference>
<organism evidence="7 8">
    <name type="scientific">Roseibium aquae</name>
    <dbReference type="NCBI Taxonomy" id="1323746"/>
    <lineage>
        <taxon>Bacteria</taxon>
        <taxon>Pseudomonadati</taxon>
        <taxon>Pseudomonadota</taxon>
        <taxon>Alphaproteobacteria</taxon>
        <taxon>Hyphomicrobiales</taxon>
        <taxon>Stappiaceae</taxon>
        <taxon>Roseibium</taxon>
    </lineage>
</organism>
<dbReference type="SUPFAM" id="SSF51905">
    <property type="entry name" value="FAD/NAD(P)-binding domain"/>
    <property type="match status" value="1"/>
</dbReference>
<sequence>MHDIETIVIGAGVAGLAIGRALAMSGREVMVLERHDLIGSETSSRNSEVIHAGIYYPAGSLKARLCVAGKQALYAYCQERGVSFANTGKLIVASAPDQLGKLKGIQDQAAGNGVTDLEFLDRSQTLAMEPELDVAGALWSPSTGIVDSHGFMLALEGDLTTHGGQVVLNTDVAGLAACPEGGYRVHLAGQGDQGAASVTCRELVISAGHGAPGLAGQIGGTNPPTAYLAKGSYFKLEGKAPFSRLIYPVPEPGGLGIHLTLDLQNQAKFGPDVEWVKTADLTVDPARGEKFYAAIRAYWPGLKDGALVPDYAGLRPKIVPEGAVAADFRIDGPEDHGRAGLVALYGIESPGLTAALAIGDHVRGLLGKAL</sequence>
<evidence type="ECO:0000313" key="8">
    <source>
        <dbReference type="Proteomes" id="UP000605148"/>
    </source>
</evidence>
<dbReference type="RefSeq" id="WP_150496756.1">
    <property type="nucleotide sequence ID" value="NZ_BMFA01000011.1"/>
</dbReference>
<dbReference type="Proteomes" id="UP000605148">
    <property type="component" value="Unassembled WGS sequence"/>
</dbReference>
<evidence type="ECO:0000256" key="3">
    <source>
        <dbReference type="ARBA" id="ARBA00022827"/>
    </source>
</evidence>
<name>A0A916X232_9HYPH</name>
<dbReference type="PANTHER" id="PTHR43104">
    <property type="entry name" value="L-2-HYDROXYGLUTARATE DEHYDROGENASE, MITOCHONDRIAL"/>
    <property type="match status" value="1"/>
</dbReference>
<keyword evidence="4" id="KW-0560">Oxidoreductase</keyword>
<dbReference type="InterPro" id="IPR036188">
    <property type="entry name" value="FAD/NAD-bd_sf"/>
</dbReference>
<keyword evidence="2" id="KW-0285">Flavoprotein</keyword>
<dbReference type="InterPro" id="IPR006076">
    <property type="entry name" value="FAD-dep_OxRdtase"/>
</dbReference>